<accession>A0A173LNP0</accession>
<proteinExistence type="predicted"/>
<evidence type="ECO:0000313" key="2">
    <source>
        <dbReference type="Proteomes" id="UP000186104"/>
    </source>
</evidence>
<dbReference type="AlphaFoldDB" id="A0A173LNP0"/>
<dbReference type="KEGG" id="dtm:BJL86_3146"/>
<name>A0A173LNP0_9ACTN</name>
<dbReference type="EMBL" id="CP015961">
    <property type="protein sequence ID" value="ANI93905.1"/>
    <property type="molecule type" value="Genomic_DNA"/>
</dbReference>
<reference evidence="1 2" key="1">
    <citation type="submission" date="2016-06" db="EMBL/GenBank/DDBJ databases">
        <title>Complete genome sequence of a saline-alkali tolerant type strain Dietzia timorensis ID05-A0528T.</title>
        <authorList>
            <person name="Wu X."/>
        </authorList>
    </citation>
    <scope>NUCLEOTIDE SEQUENCE [LARGE SCALE GENOMIC DNA]</scope>
    <source>
        <strain evidence="1 2">ID05-A0528</strain>
    </source>
</reference>
<sequence length="161" mass="18086">MTGKRGLRSYNGHRLVLAGSGVLTRESRLGFDVDAEGLDGTRWTFRCAYRGRRLYLAYDEYGQVVGEFSRPLLFGRTSSLTWYGTDFDFTPSSLLRKDWSLYDGGETEILSVHAHSMIGKHKVSLQRTDAPVGAQNPNGLELFCSWLATRFSLERIRLAGA</sequence>
<keyword evidence="2" id="KW-1185">Reference proteome</keyword>
<evidence type="ECO:0000313" key="1">
    <source>
        <dbReference type="EMBL" id="ANI93905.1"/>
    </source>
</evidence>
<dbReference type="STRING" id="499555.BJL86_3146"/>
<dbReference type="RefSeq" id="WP_067478829.1">
    <property type="nucleotide sequence ID" value="NZ_CP015961.1"/>
</dbReference>
<protein>
    <submittedName>
        <fullName evidence="1">Uncharacterized protein</fullName>
    </submittedName>
</protein>
<dbReference type="Proteomes" id="UP000186104">
    <property type="component" value="Chromosome"/>
</dbReference>
<gene>
    <name evidence="1" type="ORF">BJL86_3146</name>
</gene>
<organism evidence="1 2">
    <name type="scientific">Dietzia timorensis</name>
    <dbReference type="NCBI Taxonomy" id="499555"/>
    <lineage>
        <taxon>Bacteria</taxon>
        <taxon>Bacillati</taxon>
        <taxon>Actinomycetota</taxon>
        <taxon>Actinomycetes</taxon>
        <taxon>Mycobacteriales</taxon>
        <taxon>Dietziaceae</taxon>
        <taxon>Dietzia</taxon>
    </lineage>
</organism>